<dbReference type="InterPro" id="IPR003362">
    <property type="entry name" value="Bact_transf"/>
</dbReference>
<dbReference type="AlphaFoldDB" id="A0A140LCS0"/>
<comment type="caution">
    <text evidence="9">The sequence shown here is derived from an EMBL/GenBank/DDBJ whole genome shotgun (WGS) entry which is preliminary data.</text>
</comment>
<dbReference type="PANTHER" id="PTHR30576">
    <property type="entry name" value="COLANIC BIOSYNTHESIS UDP-GLUCOSE LIPID CARRIER TRANSFERASE"/>
    <property type="match status" value="1"/>
</dbReference>
<evidence type="ECO:0000256" key="6">
    <source>
        <dbReference type="ARBA" id="ARBA00023136"/>
    </source>
</evidence>
<dbReference type="InterPro" id="IPR017475">
    <property type="entry name" value="EPS_sugar_tfrase"/>
</dbReference>
<keyword evidence="4 7" id="KW-0812">Transmembrane</keyword>
<accession>A0A140LCS0</accession>
<dbReference type="InParanoid" id="A0A140LCS0"/>
<feature type="transmembrane region" description="Helical" evidence="7">
    <location>
        <begin position="45"/>
        <end position="66"/>
    </location>
</feature>
<evidence type="ECO:0000313" key="9">
    <source>
        <dbReference type="EMBL" id="KXG78345.1"/>
    </source>
</evidence>
<keyword evidence="6 7" id="KW-0472">Membrane</keyword>
<comment type="subcellular location">
    <subcellularLocation>
        <location evidence="1">Membrane</location>
        <topology evidence="1">Multi-pass membrane protein</topology>
    </subcellularLocation>
</comment>
<feature type="transmembrane region" description="Helical" evidence="7">
    <location>
        <begin position="12"/>
        <end position="33"/>
    </location>
</feature>
<dbReference type="PANTHER" id="PTHR30576:SF0">
    <property type="entry name" value="UNDECAPRENYL-PHOSPHATE N-ACETYLGALACTOSAMINYL 1-PHOSPHATE TRANSFERASE-RELATED"/>
    <property type="match status" value="1"/>
</dbReference>
<comment type="similarity">
    <text evidence="2">Belongs to the bacterial sugar transferase family.</text>
</comment>
<dbReference type="OrthoDB" id="9808602at2"/>
<gene>
    <name evidence="9" type="primary">wecA</name>
    <name evidence="9" type="ORF">AN618_04110</name>
</gene>
<keyword evidence="5 7" id="KW-1133">Transmembrane helix</keyword>
<dbReference type="GO" id="GO:0016780">
    <property type="term" value="F:phosphotransferase activity, for other substituted phosphate groups"/>
    <property type="evidence" value="ECO:0007669"/>
    <property type="project" value="TreeGrafter"/>
</dbReference>
<dbReference type="NCBIfam" id="TIGR03025">
    <property type="entry name" value="EPS_sugtrans"/>
    <property type="match status" value="1"/>
</dbReference>
<evidence type="ECO:0000259" key="8">
    <source>
        <dbReference type="Pfam" id="PF02397"/>
    </source>
</evidence>
<evidence type="ECO:0000256" key="2">
    <source>
        <dbReference type="ARBA" id="ARBA00006464"/>
    </source>
</evidence>
<feature type="transmembrane region" description="Helical" evidence="7">
    <location>
        <begin position="107"/>
        <end position="130"/>
    </location>
</feature>
<keyword evidence="3 9" id="KW-0808">Transferase</keyword>
<evidence type="ECO:0000256" key="1">
    <source>
        <dbReference type="ARBA" id="ARBA00004141"/>
    </source>
</evidence>
<feature type="transmembrane region" description="Helical" evidence="7">
    <location>
        <begin position="78"/>
        <end position="101"/>
    </location>
</feature>
<sequence>MDGKTKKNLTSLLLAILDIFFINLGYLLIFHLWKGKFSTENIQAYITVIPVISITALILFNIYGLYDIERRNISELAISSVIALSFSNIIGMASSFFLRSFAFPRSVFIGGFILQTVFIVILRYIAINLYKKIHGPERLLIVGREEDAKQIINSISRIDRGWVDCRYAVLGNEVETLEGAIDLADTIFLTAEAAKNLKKEIVDASLKGKKIAIIPDLYEILMPKARLVTFDDLLVFELPNWNISKGQQAIKRALDFVCALVGLILSLPLIAVISILIKLTSEGPVFFVQERVGQYGKRFKLYKFRTMKNNAEKHTGPVIAARDDPRLTPLGKILRALRIDEIPQLVNVLKGDMSLIGPRPERPIFVEKYCQINPYYNYRHLVKPGITGLAQVMGSYDTSFEDKLRYDLYYISNYSLLLDLKIFFLTIKTVLLAEGIVKKKNIDVDEQWQNMIVFCSEELSSSRENK</sequence>
<keyword evidence="10" id="KW-1185">Reference proteome</keyword>
<dbReference type="EC" id="2.7.8.40" evidence="9"/>
<dbReference type="RefSeq" id="WP_066351455.1">
    <property type="nucleotide sequence ID" value="NZ_LOED01000003.1"/>
</dbReference>
<feature type="domain" description="Bacterial sugar transferase" evidence="8">
    <location>
        <begin position="251"/>
        <end position="431"/>
    </location>
</feature>
<dbReference type="EMBL" id="LOED01000003">
    <property type="protein sequence ID" value="KXG78345.1"/>
    <property type="molecule type" value="Genomic_DNA"/>
</dbReference>
<evidence type="ECO:0000256" key="7">
    <source>
        <dbReference type="SAM" id="Phobius"/>
    </source>
</evidence>
<protein>
    <submittedName>
        <fullName evidence="9">UDP-N-acetylgalactosamine-undecaprenyl-phosphate N-acetylgalactosaminephosphotransferase</fullName>
        <ecNumber evidence="9">2.7.8.40</ecNumber>
    </submittedName>
</protein>
<proteinExistence type="inferred from homology"/>
<evidence type="ECO:0000256" key="4">
    <source>
        <dbReference type="ARBA" id="ARBA00022692"/>
    </source>
</evidence>
<reference evidence="9 10" key="1">
    <citation type="submission" date="2015-12" db="EMBL/GenBank/DDBJ databases">
        <title>Draft genome sequnece of Fervidicola ferrireducens strain Y170.</title>
        <authorList>
            <person name="Patel B.K."/>
        </authorList>
    </citation>
    <scope>NUCLEOTIDE SEQUENCE [LARGE SCALE GENOMIC DNA]</scope>
    <source>
        <strain evidence="9 10">Y170</strain>
    </source>
</reference>
<organism evidence="9 10">
    <name type="scientific">Fervidicola ferrireducens</name>
    <dbReference type="NCBI Taxonomy" id="520764"/>
    <lineage>
        <taxon>Bacteria</taxon>
        <taxon>Bacillati</taxon>
        <taxon>Bacillota</taxon>
        <taxon>Clostridia</taxon>
        <taxon>Thermosediminibacterales</taxon>
        <taxon>Thermosediminibacteraceae</taxon>
        <taxon>Fervidicola</taxon>
    </lineage>
</organism>
<dbReference type="GO" id="GO:0016020">
    <property type="term" value="C:membrane"/>
    <property type="evidence" value="ECO:0007669"/>
    <property type="project" value="UniProtKB-SubCell"/>
</dbReference>
<evidence type="ECO:0000313" key="10">
    <source>
        <dbReference type="Proteomes" id="UP000070427"/>
    </source>
</evidence>
<name>A0A140LCS0_9FIRM</name>
<dbReference type="STRING" id="520764.AN618_04110"/>
<dbReference type="Proteomes" id="UP000070427">
    <property type="component" value="Unassembled WGS sequence"/>
</dbReference>
<evidence type="ECO:0000256" key="3">
    <source>
        <dbReference type="ARBA" id="ARBA00022679"/>
    </source>
</evidence>
<dbReference type="PATRIC" id="fig|520764.3.peg.435"/>
<feature type="transmembrane region" description="Helical" evidence="7">
    <location>
        <begin position="253"/>
        <end position="277"/>
    </location>
</feature>
<dbReference type="Pfam" id="PF02397">
    <property type="entry name" value="Bac_transf"/>
    <property type="match status" value="1"/>
</dbReference>
<evidence type="ECO:0000256" key="5">
    <source>
        <dbReference type="ARBA" id="ARBA00022989"/>
    </source>
</evidence>